<evidence type="ECO:0000256" key="1">
    <source>
        <dbReference type="SAM" id="MobiDB-lite"/>
    </source>
</evidence>
<reference evidence="3" key="3">
    <citation type="submission" date="2020-09" db="EMBL/GenBank/DDBJ databases">
        <authorList>
            <person name="Sun Q."/>
            <person name="Ohkuma M."/>
        </authorList>
    </citation>
    <scope>NUCLEOTIDE SEQUENCE</scope>
    <source>
        <strain evidence="3">JCM 4136</strain>
    </source>
</reference>
<evidence type="ECO:0000313" key="4">
    <source>
        <dbReference type="Proteomes" id="UP000480804"/>
    </source>
</evidence>
<dbReference type="Proteomes" id="UP000480804">
    <property type="component" value="Unassembled WGS sequence"/>
</dbReference>
<proteinExistence type="predicted"/>
<name>A0A8H9HHJ7_9ACTN</name>
<gene>
    <name evidence="3" type="ORF">GCM10010227_16700</name>
    <name evidence="2" type="ORF">Sgou_46220</name>
</gene>
<comment type="caution">
    <text evidence="3">The sequence shown here is derived from an EMBL/GenBank/DDBJ whole genome shotgun (WGS) entry which is preliminary data.</text>
</comment>
<evidence type="ECO:0000313" key="5">
    <source>
        <dbReference type="Proteomes" id="UP000660975"/>
    </source>
</evidence>
<protein>
    <submittedName>
        <fullName evidence="3">Uncharacterized protein</fullName>
    </submittedName>
</protein>
<dbReference type="EMBL" id="BLLO01000025">
    <property type="protein sequence ID" value="GFH79952.1"/>
    <property type="molecule type" value="Genomic_DNA"/>
</dbReference>
<accession>A0A8H9HHJ7</accession>
<evidence type="ECO:0000313" key="2">
    <source>
        <dbReference type="EMBL" id="GFH79952.1"/>
    </source>
</evidence>
<keyword evidence="4" id="KW-1185">Reference proteome</keyword>
<reference evidence="2 4" key="2">
    <citation type="submission" date="2020-02" db="EMBL/GenBank/DDBJ databases">
        <title>Whole genome shotgun sequence of Streptomyces gougerotii NBRC 13043.</title>
        <authorList>
            <person name="Ichikawa N."/>
            <person name="Komaki H."/>
            <person name="Tamura T."/>
        </authorList>
    </citation>
    <scope>NUCLEOTIDE SEQUENCE [LARGE SCALE GENOMIC DNA]</scope>
    <source>
        <strain evidence="2 4">NBRC 13043</strain>
    </source>
</reference>
<reference evidence="3" key="1">
    <citation type="journal article" date="2014" name="Int. J. Syst. Evol. Microbiol.">
        <title>Complete genome sequence of Corynebacterium casei LMG S-19264T (=DSM 44701T), isolated from a smear-ripened cheese.</title>
        <authorList>
            <consortium name="US DOE Joint Genome Institute (JGI-PGF)"/>
            <person name="Walter F."/>
            <person name="Albersmeier A."/>
            <person name="Kalinowski J."/>
            <person name="Ruckert C."/>
        </authorList>
    </citation>
    <scope>NUCLEOTIDE SEQUENCE</scope>
    <source>
        <strain evidence="3">JCM 4136</strain>
    </source>
</reference>
<feature type="compositionally biased region" description="Basic residues" evidence="1">
    <location>
        <begin position="77"/>
        <end position="86"/>
    </location>
</feature>
<dbReference type="Proteomes" id="UP000660975">
    <property type="component" value="Unassembled WGS sequence"/>
</dbReference>
<organism evidence="3 5">
    <name type="scientific">Streptomyces gougerotii</name>
    <dbReference type="NCBI Taxonomy" id="53448"/>
    <lineage>
        <taxon>Bacteria</taxon>
        <taxon>Bacillati</taxon>
        <taxon>Actinomycetota</taxon>
        <taxon>Actinomycetes</taxon>
        <taxon>Kitasatosporales</taxon>
        <taxon>Streptomycetaceae</taxon>
        <taxon>Streptomyces</taxon>
        <taxon>Streptomyces diastaticus group</taxon>
    </lineage>
</organism>
<feature type="region of interest" description="Disordered" evidence="1">
    <location>
        <begin position="17"/>
        <end position="86"/>
    </location>
</feature>
<dbReference type="EMBL" id="BMSC01000003">
    <property type="protein sequence ID" value="GGU63812.1"/>
    <property type="molecule type" value="Genomic_DNA"/>
</dbReference>
<evidence type="ECO:0000313" key="3">
    <source>
        <dbReference type="EMBL" id="GGU63812.1"/>
    </source>
</evidence>
<dbReference type="AlphaFoldDB" id="A0A8H9HHJ7"/>
<sequence>MPPARVRKRKREGWWRCVPMTTGGSGRKRAKTRKGISERARAGCPGWSGGDGPAIGTETRTGLPGGRPENTDSLFRFTRKRVRRSA</sequence>